<dbReference type="RefSeq" id="WP_256618883.1">
    <property type="nucleotide sequence ID" value="NZ_JANIBC010000003.1"/>
</dbReference>
<evidence type="ECO:0000313" key="2">
    <source>
        <dbReference type="Proteomes" id="UP001142610"/>
    </source>
</evidence>
<sequence>MLLALLSLLLFAEPEPASMEEVLDSAEPYRVREPSRKEVRQVGRDLKLRVEGDQALRDRYVELLKLSGRPAVQADIQVLRAEILAVDQDNTAALKTYAERYGWFPRSVWDWRPGWNGWLLVQHADTDPTFQARVLATIAPLVEEGEIGIKNYAYLYDRVAKNHGVRQRYATQGRCTSPGIWEPLPLEEPLKVDSLRNEAGLEPLEDYAVYEAEKCR</sequence>
<name>A0A9X2L8P2_9PROT</name>
<proteinExistence type="predicted"/>
<organism evidence="1 2">
    <name type="scientific">Parvularcula maris</name>
    <dbReference type="NCBI Taxonomy" id="2965077"/>
    <lineage>
        <taxon>Bacteria</taxon>
        <taxon>Pseudomonadati</taxon>
        <taxon>Pseudomonadota</taxon>
        <taxon>Alphaproteobacteria</taxon>
        <taxon>Parvularculales</taxon>
        <taxon>Parvularculaceae</taxon>
        <taxon>Parvularcula</taxon>
    </lineage>
</organism>
<dbReference type="InterPro" id="IPR046732">
    <property type="entry name" value="DUF6624"/>
</dbReference>
<comment type="caution">
    <text evidence="1">The sequence shown here is derived from an EMBL/GenBank/DDBJ whole genome shotgun (WGS) entry which is preliminary data.</text>
</comment>
<dbReference type="AlphaFoldDB" id="A0A9X2L8P2"/>
<reference evidence="1" key="1">
    <citation type="submission" date="2022-07" db="EMBL/GenBank/DDBJ databases">
        <title>Parvularcula maris sp. nov., an algicidal bacterium isolated from seawater.</title>
        <authorList>
            <person name="Li F."/>
        </authorList>
    </citation>
    <scope>NUCLEOTIDE SEQUENCE</scope>
    <source>
        <strain evidence="1">BGMRC 0090</strain>
    </source>
</reference>
<keyword evidence="2" id="KW-1185">Reference proteome</keyword>
<dbReference type="EMBL" id="JANIBC010000003">
    <property type="protein sequence ID" value="MCQ8185023.1"/>
    <property type="molecule type" value="Genomic_DNA"/>
</dbReference>
<protein>
    <submittedName>
        <fullName evidence="1">Uncharacterized protein</fullName>
    </submittedName>
</protein>
<evidence type="ECO:0000313" key="1">
    <source>
        <dbReference type="EMBL" id="MCQ8185023.1"/>
    </source>
</evidence>
<dbReference type="Proteomes" id="UP001142610">
    <property type="component" value="Unassembled WGS sequence"/>
</dbReference>
<dbReference type="Pfam" id="PF20329">
    <property type="entry name" value="DUF6624"/>
    <property type="match status" value="1"/>
</dbReference>
<gene>
    <name evidence="1" type="ORF">NOG11_06425</name>
</gene>
<accession>A0A9X2L8P2</accession>